<reference evidence="1 2" key="1">
    <citation type="submission" date="2020-03" db="EMBL/GenBank/DDBJ databases">
        <title>Dissostichus mawsoni Genome sequencing and assembly.</title>
        <authorList>
            <person name="Park H."/>
        </authorList>
    </citation>
    <scope>NUCLEOTIDE SEQUENCE [LARGE SCALE GENOMIC DNA]</scope>
    <source>
        <strain evidence="1">DM0001</strain>
        <tissue evidence="1">Muscle</tissue>
    </source>
</reference>
<gene>
    <name evidence="1" type="ORF">F7725_022083</name>
</gene>
<dbReference type="EMBL" id="JAAKFY010000003">
    <property type="protein sequence ID" value="KAF3859684.1"/>
    <property type="molecule type" value="Genomic_DNA"/>
</dbReference>
<proteinExistence type="predicted"/>
<organism evidence="1 2">
    <name type="scientific">Dissostichus mawsoni</name>
    <name type="common">Antarctic cod</name>
    <dbReference type="NCBI Taxonomy" id="36200"/>
    <lineage>
        <taxon>Eukaryota</taxon>
        <taxon>Metazoa</taxon>
        <taxon>Chordata</taxon>
        <taxon>Craniata</taxon>
        <taxon>Vertebrata</taxon>
        <taxon>Euteleostomi</taxon>
        <taxon>Actinopterygii</taxon>
        <taxon>Neopterygii</taxon>
        <taxon>Teleostei</taxon>
        <taxon>Neoteleostei</taxon>
        <taxon>Acanthomorphata</taxon>
        <taxon>Eupercaria</taxon>
        <taxon>Perciformes</taxon>
        <taxon>Notothenioidei</taxon>
        <taxon>Nototheniidae</taxon>
        <taxon>Dissostichus</taxon>
    </lineage>
</organism>
<comment type="caution">
    <text evidence="1">The sequence shown here is derived from an EMBL/GenBank/DDBJ whole genome shotgun (WGS) entry which is preliminary data.</text>
</comment>
<dbReference type="Proteomes" id="UP000518266">
    <property type="component" value="Unassembled WGS sequence"/>
</dbReference>
<sequence>MIGSLNQLHPGLLGHGGHALLEVLQVLVHLQLQVIGVGSELSLQVLHTLLQLLALLLQGGSQGLGVKGLSVGGQLLFDLLHSMLIWTFMSSGIGQLPFHTPHQLFGLCDDFFDHVHSCRGKLSCRGGTNAATYMLTDAFWDYIGKATQTADDTLQMIRKSEFGQEVNARLADSTDIASQYAVSLQEQLPPAAQDLMTKITAEADVLRNVLAKELSTVKEA</sequence>
<keyword evidence="2" id="KW-1185">Reference proteome</keyword>
<evidence type="ECO:0000313" key="2">
    <source>
        <dbReference type="Proteomes" id="UP000518266"/>
    </source>
</evidence>
<dbReference type="AlphaFoldDB" id="A0A7J5ZCY0"/>
<name>A0A7J5ZCY0_DISMA</name>
<dbReference type="SUPFAM" id="SSF47162">
    <property type="entry name" value="Apolipoprotein"/>
    <property type="match status" value="1"/>
</dbReference>
<evidence type="ECO:0000313" key="1">
    <source>
        <dbReference type="EMBL" id="KAF3859684.1"/>
    </source>
</evidence>
<dbReference type="Gene3D" id="1.20.120.20">
    <property type="entry name" value="Apolipoprotein"/>
    <property type="match status" value="1"/>
</dbReference>
<protein>
    <submittedName>
        <fullName evidence="1">Uncharacterized protein</fullName>
    </submittedName>
</protein>
<dbReference type="OrthoDB" id="9048614at2759"/>
<accession>A0A7J5ZCY0</accession>